<dbReference type="AlphaFoldDB" id="A0AAP9KUD4"/>
<protein>
    <submittedName>
        <fullName evidence="1">Uncharacterized protein</fullName>
    </submittedName>
</protein>
<dbReference type="Proteomes" id="UP000423274">
    <property type="component" value="Chromosome"/>
</dbReference>
<organism evidence="1 2">
    <name type="scientific">Lacticaseibacillus paracasei subsp. paracasei</name>
    <dbReference type="NCBI Taxonomy" id="47714"/>
    <lineage>
        <taxon>Bacteria</taxon>
        <taxon>Bacillati</taxon>
        <taxon>Bacillota</taxon>
        <taxon>Bacilli</taxon>
        <taxon>Lactobacillales</taxon>
        <taxon>Lactobacillaceae</taxon>
        <taxon>Lacticaseibacillus</taxon>
    </lineage>
</organism>
<gene>
    <name evidence="1" type="ORF">LCAKO_0338</name>
</gene>
<accession>A0AAP9KUD4</accession>
<reference evidence="1 2" key="1">
    <citation type="submission" date="2017-08" db="EMBL/GenBank/DDBJ databases">
        <title>Genome sequence, comparative genomics and functional analysis of the highly adhesive Lactobacillus paracasei Kobulty strain.</title>
        <authorList>
            <person name="Koryszewska-Baginska A."/>
            <person name="Grynberg M."/>
            <person name="Aleksandrzak-Piekarczyk T."/>
        </authorList>
    </citation>
    <scope>NUCLEOTIDE SEQUENCE [LARGE SCALE GENOMIC DNA]</scope>
    <source>
        <strain evidence="1 2">IBB3423</strain>
    </source>
</reference>
<dbReference type="EMBL" id="CP022954">
    <property type="protein sequence ID" value="QGV16918.1"/>
    <property type="molecule type" value="Genomic_DNA"/>
</dbReference>
<name>A0AAP9KUD4_LACPA</name>
<proteinExistence type="predicted"/>
<evidence type="ECO:0000313" key="1">
    <source>
        <dbReference type="EMBL" id="QGV16918.1"/>
    </source>
</evidence>
<sequence length="82" mass="9031">MEKISMNSLMDSAILTSNDLQNTVGGYLYPQDGGGGSFSLSDLPGPQTTPYYGDAYQYRFAGPHWAQTSFWIGQLKQQSNET</sequence>
<evidence type="ECO:0000313" key="2">
    <source>
        <dbReference type="Proteomes" id="UP000423274"/>
    </source>
</evidence>
<dbReference type="RefSeq" id="WP_003604272.1">
    <property type="nucleotide sequence ID" value="NZ_CP016355.1"/>
</dbReference>